<evidence type="ECO:0000256" key="10">
    <source>
        <dbReference type="ARBA" id="ARBA00042933"/>
    </source>
</evidence>
<dbReference type="GO" id="GO:0016755">
    <property type="term" value="F:aminoacyltransferase activity"/>
    <property type="evidence" value="ECO:0007669"/>
    <property type="project" value="InterPro"/>
</dbReference>
<protein>
    <recommendedName>
        <fullName evidence="9">Lipid II:glycine glycyltransferase</fullName>
        <ecNumber evidence="8">2.3.2.16</ecNumber>
    </recommendedName>
    <alternativeName>
        <fullName evidence="10">Factor essential for expression of methicillin resistance X</fullName>
    </alternativeName>
</protein>
<evidence type="ECO:0000259" key="12">
    <source>
        <dbReference type="Pfam" id="PF13480"/>
    </source>
</evidence>
<dbReference type="Proteomes" id="UP000447833">
    <property type="component" value="Unassembled WGS sequence"/>
</dbReference>
<dbReference type="PANTHER" id="PTHR36174:SF1">
    <property type="entry name" value="LIPID II:GLYCINE GLYCYLTRANSFERASE"/>
    <property type="match status" value="1"/>
</dbReference>
<name>A0A845ERZ9_9BACL</name>
<comment type="similarity">
    <text evidence="2">Belongs to the FemABX family.</text>
</comment>
<keyword evidence="6" id="KW-0012">Acyltransferase</keyword>
<evidence type="ECO:0000256" key="9">
    <source>
        <dbReference type="ARBA" id="ARBA00040679"/>
    </source>
</evidence>
<comment type="caution">
    <text evidence="13">The sequence shown here is derived from an EMBL/GenBank/DDBJ whole genome shotgun (WGS) entry which is preliminary data.</text>
</comment>
<evidence type="ECO:0000256" key="11">
    <source>
        <dbReference type="ARBA" id="ARBA00048654"/>
    </source>
</evidence>
<dbReference type="PROSITE" id="PS51191">
    <property type="entry name" value="FEMABX"/>
    <property type="match status" value="1"/>
</dbReference>
<dbReference type="AlphaFoldDB" id="A0A845ERZ9"/>
<dbReference type="SUPFAM" id="SSF55729">
    <property type="entry name" value="Acyl-CoA N-acyltransferases (Nat)"/>
    <property type="match status" value="1"/>
</dbReference>
<evidence type="ECO:0000256" key="4">
    <source>
        <dbReference type="ARBA" id="ARBA00022960"/>
    </source>
</evidence>
<evidence type="ECO:0000313" key="13">
    <source>
        <dbReference type="EMBL" id="MYL62207.1"/>
    </source>
</evidence>
<dbReference type="Gene3D" id="3.40.630.30">
    <property type="match status" value="1"/>
</dbReference>
<proteinExistence type="inferred from homology"/>
<gene>
    <name evidence="13" type="ORF">GLW07_02435</name>
</gene>
<evidence type="ECO:0000313" key="14">
    <source>
        <dbReference type="Proteomes" id="UP000447833"/>
    </source>
</evidence>
<keyword evidence="7" id="KW-0961">Cell wall biogenesis/degradation</keyword>
<dbReference type="EC" id="2.3.2.16" evidence="8"/>
<dbReference type="GO" id="GO:0009252">
    <property type="term" value="P:peptidoglycan biosynthetic process"/>
    <property type="evidence" value="ECO:0007669"/>
    <property type="project" value="UniProtKB-KW"/>
</dbReference>
<dbReference type="GO" id="GO:0008360">
    <property type="term" value="P:regulation of cell shape"/>
    <property type="evidence" value="ECO:0007669"/>
    <property type="project" value="UniProtKB-KW"/>
</dbReference>
<comment type="subcellular location">
    <subcellularLocation>
        <location evidence="1">Cytoplasm</location>
    </subcellularLocation>
</comment>
<dbReference type="InterPro" id="IPR038740">
    <property type="entry name" value="BioF2-like_GNAT_dom"/>
</dbReference>
<dbReference type="RefSeq" id="WP_160918076.1">
    <property type="nucleotide sequence ID" value="NZ_WMEY01000001.1"/>
</dbReference>
<evidence type="ECO:0000256" key="2">
    <source>
        <dbReference type="ARBA" id="ARBA00009943"/>
    </source>
</evidence>
<evidence type="ECO:0000256" key="1">
    <source>
        <dbReference type="ARBA" id="ARBA00004496"/>
    </source>
</evidence>
<organism evidence="13 14">
    <name type="scientific">Guptibacillus hwajinpoensis</name>
    <dbReference type="NCBI Taxonomy" id="208199"/>
    <lineage>
        <taxon>Bacteria</taxon>
        <taxon>Bacillati</taxon>
        <taxon>Bacillota</taxon>
        <taxon>Bacilli</taxon>
        <taxon>Bacillales</taxon>
        <taxon>Guptibacillaceae</taxon>
        <taxon>Guptibacillus</taxon>
    </lineage>
</organism>
<dbReference type="GO" id="GO:0071555">
    <property type="term" value="P:cell wall organization"/>
    <property type="evidence" value="ECO:0007669"/>
    <property type="project" value="UniProtKB-KW"/>
</dbReference>
<dbReference type="PANTHER" id="PTHR36174">
    <property type="entry name" value="LIPID II:GLYCINE GLYCYLTRANSFERASE"/>
    <property type="match status" value="1"/>
</dbReference>
<dbReference type="InterPro" id="IPR003447">
    <property type="entry name" value="FEMABX"/>
</dbReference>
<sequence>MTIRILDLNDKKTWHAYLNRLKSKDVYFTPEYCEIYEKNGEGKAQLFLYEEGEDFVFYPYLLRNLNDLSSVSHVIEKYGELYDITTPYGYGGPVTNVEDGTTLQPFMRRFTNAFKKYCYSANIISEFIRFHPLLQNQVNYLGIEKAYLRDTIQIDLLPDYETIWANYDTKNRNRIRKSKTYDLRIVHRSEDELSHFLKLYYSTMEKAKARDYYFFSEDFFRNTIHLLKEKIELIEVITKNDQVIMTSLFIYGNDYIHYHLSGSDRNHLKLAANNLILDYAVKWAKEEGFKSLHLGGGYSGNDDSLYRFKKHFNRNGNLPFHIGKQIHNPMIYGEISSLIKDDFQDALQDYFPIYRHPDWHRPLSDKEAIEC</sequence>
<dbReference type="Pfam" id="PF13480">
    <property type="entry name" value="Acetyltransf_6"/>
    <property type="match status" value="1"/>
</dbReference>
<keyword evidence="4" id="KW-0133">Cell shape</keyword>
<dbReference type="GO" id="GO:0005737">
    <property type="term" value="C:cytoplasm"/>
    <property type="evidence" value="ECO:0007669"/>
    <property type="project" value="UniProtKB-SubCell"/>
</dbReference>
<keyword evidence="5" id="KW-0573">Peptidoglycan synthesis</keyword>
<accession>A0A845ERZ9</accession>
<feature type="domain" description="BioF2-like acetyltransferase" evidence="12">
    <location>
        <begin position="171"/>
        <end position="299"/>
    </location>
</feature>
<dbReference type="EMBL" id="WMEY01000001">
    <property type="protein sequence ID" value="MYL62207.1"/>
    <property type="molecule type" value="Genomic_DNA"/>
</dbReference>
<dbReference type="InterPro" id="IPR050644">
    <property type="entry name" value="PG_Glycine_Bridge_Synth"/>
</dbReference>
<reference evidence="13 14" key="1">
    <citation type="submission" date="2019-11" db="EMBL/GenBank/DDBJ databases">
        <title>Genome sequences of 17 halophilic strains isolated from different environments.</title>
        <authorList>
            <person name="Furrow R.E."/>
        </authorList>
    </citation>
    <scope>NUCLEOTIDE SEQUENCE [LARGE SCALE GENOMIC DNA]</scope>
    <source>
        <strain evidence="13 14">22506_14_FS</strain>
    </source>
</reference>
<evidence type="ECO:0000256" key="7">
    <source>
        <dbReference type="ARBA" id="ARBA00023316"/>
    </source>
</evidence>
<evidence type="ECO:0000256" key="3">
    <source>
        <dbReference type="ARBA" id="ARBA00022679"/>
    </source>
</evidence>
<evidence type="ECO:0000256" key="6">
    <source>
        <dbReference type="ARBA" id="ARBA00023315"/>
    </source>
</evidence>
<dbReference type="InterPro" id="IPR016181">
    <property type="entry name" value="Acyl_CoA_acyltransferase"/>
</dbReference>
<evidence type="ECO:0000256" key="5">
    <source>
        <dbReference type="ARBA" id="ARBA00022984"/>
    </source>
</evidence>
<evidence type="ECO:0000256" key="8">
    <source>
        <dbReference type="ARBA" id="ARBA00039074"/>
    </source>
</evidence>
<keyword evidence="3 13" id="KW-0808">Transferase</keyword>
<comment type="catalytic activity">
    <reaction evidence="11">
        <text>beta-D-GlcNAc-(1-&gt;4)-Mur2Ac(oyl-L-Ala-D-isoglutaminyl-L-Lys-D-Ala-D-Ala)-di-trans,octa-cis-undecaprenyl diphosphate + glycyl-tRNA(Gly) = beta-D-GlcNAc-(1-&gt;4)-Mur2Ac(oyl-L-Ala-D-isoglutaminyl-L-Lys-(N(6)-Gly)-D-Ala-D-Ala)-di-trans,octa-cis-undecaprenyl diphosphate + tRNA(Gly) + H(+)</text>
        <dbReference type="Rhea" id="RHEA:30435"/>
        <dbReference type="Rhea" id="RHEA-COMP:9664"/>
        <dbReference type="Rhea" id="RHEA-COMP:9683"/>
        <dbReference type="ChEBI" id="CHEBI:15378"/>
        <dbReference type="ChEBI" id="CHEBI:62233"/>
        <dbReference type="ChEBI" id="CHEBI:62234"/>
        <dbReference type="ChEBI" id="CHEBI:78442"/>
        <dbReference type="ChEBI" id="CHEBI:78522"/>
        <dbReference type="EC" id="2.3.2.16"/>
    </reaction>
</comment>